<proteinExistence type="predicted"/>
<dbReference type="EMBL" id="CAMXCT020002912">
    <property type="protein sequence ID" value="CAL1154681.1"/>
    <property type="molecule type" value="Genomic_DNA"/>
</dbReference>
<gene>
    <name evidence="3" type="ORF">C1SCF055_LOCUS27360</name>
</gene>
<evidence type="ECO:0000313" key="4">
    <source>
        <dbReference type="EMBL" id="CAL4788618.1"/>
    </source>
</evidence>
<name>A0A9P1D3I8_9DINO</name>
<protein>
    <submittedName>
        <fullName evidence="4">Tyrosine-protein kinase ephrin type A/B receptor-like domain-containing protein</fullName>
    </submittedName>
</protein>
<evidence type="ECO:0000313" key="3">
    <source>
        <dbReference type="EMBL" id="CAI4001306.1"/>
    </source>
</evidence>
<keyword evidence="4" id="KW-0808">Transferase</keyword>
<dbReference type="EMBL" id="CAMXCT030002912">
    <property type="protein sequence ID" value="CAL4788618.1"/>
    <property type="molecule type" value="Genomic_DNA"/>
</dbReference>
<feature type="transmembrane region" description="Helical" evidence="1">
    <location>
        <begin position="370"/>
        <end position="391"/>
    </location>
</feature>
<keyword evidence="1" id="KW-0812">Transmembrane</keyword>
<dbReference type="OrthoDB" id="432528at2759"/>
<keyword evidence="4" id="KW-0418">Kinase</keyword>
<keyword evidence="5" id="KW-1185">Reference proteome</keyword>
<organism evidence="3">
    <name type="scientific">Cladocopium goreaui</name>
    <dbReference type="NCBI Taxonomy" id="2562237"/>
    <lineage>
        <taxon>Eukaryota</taxon>
        <taxon>Sar</taxon>
        <taxon>Alveolata</taxon>
        <taxon>Dinophyceae</taxon>
        <taxon>Suessiales</taxon>
        <taxon>Symbiodiniaceae</taxon>
        <taxon>Cladocopium</taxon>
    </lineage>
</organism>
<dbReference type="Gene3D" id="2.10.50.10">
    <property type="entry name" value="Tumor Necrosis Factor Receptor, subunit A, domain 2"/>
    <property type="match status" value="2"/>
</dbReference>
<evidence type="ECO:0000256" key="1">
    <source>
        <dbReference type="SAM" id="Phobius"/>
    </source>
</evidence>
<accession>A0A9P1D3I8</accession>
<evidence type="ECO:0000259" key="2">
    <source>
        <dbReference type="Pfam" id="PF07699"/>
    </source>
</evidence>
<comment type="caution">
    <text evidence="3">The sequence shown here is derived from an EMBL/GenBank/DDBJ whole genome shotgun (WGS) entry which is preliminary data.</text>
</comment>
<feature type="transmembrane region" description="Helical" evidence="1">
    <location>
        <begin position="454"/>
        <end position="480"/>
    </location>
</feature>
<sequence length="530" mass="59093">VVNSLLSDALSTGDNYSTVACRWLRKNEDIWRAWVPDPSQCFPQFGLFDLRSQSFVTDRKNLGPADTVECRACPAGLKSQRFADNSGVTHICQVCEPGSYQSTSAATSCIPCPSGEYEDQPGQQQCHRCEAGKYQDQLGQSDCKACPVGTTSLGRGAAEIEDCGCHAGSIKMVAGSNNCTKCSEEGMACPFHSTVDVLRSQISPLGDDFQPRVLEGFYSAEVAARSIFKCRSTSHCPGGAPAHCAGGRRGIPCSLCPKGQTWLQGRCQDCPVSFPILWCLMFAVVLGGLVLLYHATKQFVSARANLVDGFGMVCQVFWELGQTMAVISQMTIDWPEEAQDILAFAKFLIFDMDDFGLRCLLPGFRTASCYAFIAMCFPVVCLWLLLVWRVSQFWKEEWRWKFSRTASLMGQVLMTEFSTISNLALVPFMCYSHPNGMHSLLKHPDVICGQEQHTFMLVIGIMLLVVGVLFFLVGCAYATIMLPAWTAQRRIWKVQMFQFLINRFRHDSWWYEVPLLTRGRRYAECDPFLG</sequence>
<reference evidence="3" key="1">
    <citation type="submission" date="2022-10" db="EMBL/GenBank/DDBJ databases">
        <authorList>
            <person name="Chen Y."/>
            <person name="Dougan E. K."/>
            <person name="Chan C."/>
            <person name="Rhodes N."/>
            <person name="Thang M."/>
        </authorList>
    </citation>
    <scope>NUCLEOTIDE SEQUENCE</scope>
</reference>
<feature type="domain" description="Tyrosine-protein kinase ephrin type A/B receptor-like" evidence="2">
    <location>
        <begin position="122"/>
        <end position="163"/>
    </location>
</feature>
<keyword evidence="1" id="KW-1133">Transmembrane helix</keyword>
<dbReference type="AlphaFoldDB" id="A0A9P1D3I8"/>
<dbReference type="EMBL" id="CAMXCT010002912">
    <property type="protein sequence ID" value="CAI4001306.1"/>
    <property type="molecule type" value="Genomic_DNA"/>
</dbReference>
<dbReference type="InterPro" id="IPR011641">
    <property type="entry name" value="Tyr-kin_ephrin_A/B_rcpt-like"/>
</dbReference>
<keyword evidence="4" id="KW-0675">Receptor</keyword>
<reference evidence="4 5" key="2">
    <citation type="submission" date="2024-05" db="EMBL/GenBank/DDBJ databases">
        <authorList>
            <person name="Chen Y."/>
            <person name="Shah S."/>
            <person name="Dougan E. K."/>
            <person name="Thang M."/>
            <person name="Chan C."/>
        </authorList>
    </citation>
    <scope>NUCLEOTIDE SEQUENCE [LARGE SCALE GENOMIC DNA]</scope>
</reference>
<keyword evidence="1" id="KW-0472">Membrane</keyword>
<dbReference type="Proteomes" id="UP001152797">
    <property type="component" value="Unassembled WGS sequence"/>
</dbReference>
<dbReference type="Pfam" id="PF07699">
    <property type="entry name" value="Ephrin_rec_like"/>
    <property type="match status" value="1"/>
</dbReference>
<dbReference type="SUPFAM" id="SSF57184">
    <property type="entry name" value="Growth factor receptor domain"/>
    <property type="match status" value="1"/>
</dbReference>
<dbReference type="PANTHER" id="PTHR46967">
    <property type="entry name" value="INSULIN-LIKE GROWTH FACTOR BINDING PROTEIN,N-TERMINAL"/>
    <property type="match status" value="1"/>
</dbReference>
<dbReference type="InterPro" id="IPR009030">
    <property type="entry name" value="Growth_fac_rcpt_cys_sf"/>
</dbReference>
<feature type="non-terminal residue" evidence="3">
    <location>
        <position position="1"/>
    </location>
</feature>
<dbReference type="PANTHER" id="PTHR46967:SF2">
    <property type="entry name" value="SUSHI, VON WILLEBRAND FACTOR TYPE A, EGF AND PENTRAXIN DOMAIN-CONTAINING PROTEIN 1-LIKE"/>
    <property type="match status" value="1"/>
</dbReference>
<evidence type="ECO:0000313" key="5">
    <source>
        <dbReference type="Proteomes" id="UP001152797"/>
    </source>
</evidence>
<dbReference type="GO" id="GO:0016301">
    <property type="term" value="F:kinase activity"/>
    <property type="evidence" value="ECO:0007669"/>
    <property type="project" value="UniProtKB-KW"/>
</dbReference>
<dbReference type="SMART" id="SM01411">
    <property type="entry name" value="Ephrin_rec_like"/>
    <property type="match status" value="2"/>
</dbReference>
<feature type="transmembrane region" description="Helical" evidence="1">
    <location>
        <begin position="274"/>
        <end position="294"/>
    </location>
</feature>